<proteinExistence type="predicted"/>
<dbReference type="InterPro" id="IPR017871">
    <property type="entry name" value="ABC_transporter-like_CS"/>
</dbReference>
<evidence type="ECO:0000256" key="7">
    <source>
        <dbReference type="ARBA" id="ARBA00022989"/>
    </source>
</evidence>
<name>A0A1S8L387_9CLOT</name>
<reference evidence="9 10" key="1">
    <citation type="submission" date="2022-04" db="EMBL/GenBank/DDBJ databases">
        <title>Genome sequence of C. roseum typestrain.</title>
        <authorList>
            <person name="Poehlein A."/>
            <person name="Schoch T."/>
            <person name="Duerre P."/>
            <person name="Daniel R."/>
        </authorList>
    </citation>
    <scope>NUCLEOTIDE SEQUENCE [LARGE SCALE GENOMIC DNA]</scope>
    <source>
        <strain evidence="9 10">DSM 7320</strain>
    </source>
</reference>
<dbReference type="GO" id="GO:0016887">
    <property type="term" value="F:ATP hydrolysis activity"/>
    <property type="evidence" value="ECO:0007669"/>
    <property type="project" value="InterPro"/>
</dbReference>
<dbReference type="PANTHER" id="PTHR43394:SF1">
    <property type="entry name" value="ATP-BINDING CASSETTE SUB-FAMILY B MEMBER 10, MITOCHONDRIAL"/>
    <property type="match status" value="1"/>
</dbReference>
<dbReference type="AlphaFoldDB" id="A0A1S8L387"/>
<dbReference type="GO" id="GO:0015421">
    <property type="term" value="F:ABC-type oligopeptide transporter activity"/>
    <property type="evidence" value="ECO:0007669"/>
    <property type="project" value="TreeGrafter"/>
</dbReference>
<dbReference type="SUPFAM" id="SSF52540">
    <property type="entry name" value="P-loop containing nucleoside triphosphate hydrolases"/>
    <property type="match status" value="1"/>
</dbReference>
<protein>
    <submittedName>
        <fullName evidence="9">ABC transporter ATP-binding protein</fullName>
    </submittedName>
</protein>
<evidence type="ECO:0000313" key="10">
    <source>
        <dbReference type="Proteomes" id="UP000190951"/>
    </source>
</evidence>
<dbReference type="GO" id="GO:0005886">
    <property type="term" value="C:plasma membrane"/>
    <property type="evidence" value="ECO:0007669"/>
    <property type="project" value="UniProtKB-SubCell"/>
</dbReference>
<comment type="subcellular location">
    <subcellularLocation>
        <location evidence="1">Cell membrane</location>
        <topology evidence="1">Multi-pass membrane protein</topology>
    </subcellularLocation>
</comment>
<evidence type="ECO:0000256" key="5">
    <source>
        <dbReference type="ARBA" id="ARBA00022741"/>
    </source>
</evidence>
<dbReference type="RefSeq" id="WP_077834926.1">
    <property type="nucleotide sequence ID" value="NZ_CP096983.1"/>
</dbReference>
<dbReference type="Proteomes" id="UP000190951">
    <property type="component" value="Chromosome"/>
</dbReference>
<dbReference type="Gene3D" id="1.20.1560.10">
    <property type="entry name" value="ABC transporter type 1, transmembrane domain"/>
    <property type="match status" value="1"/>
</dbReference>
<organism evidence="9 10">
    <name type="scientific">Clostridium felsineum</name>
    <dbReference type="NCBI Taxonomy" id="36839"/>
    <lineage>
        <taxon>Bacteria</taxon>
        <taxon>Bacillati</taxon>
        <taxon>Bacillota</taxon>
        <taxon>Clostridia</taxon>
        <taxon>Eubacteriales</taxon>
        <taxon>Clostridiaceae</taxon>
        <taxon>Clostridium</taxon>
    </lineage>
</organism>
<dbReference type="InterPro" id="IPR039421">
    <property type="entry name" value="Type_1_exporter"/>
</dbReference>
<evidence type="ECO:0000256" key="1">
    <source>
        <dbReference type="ARBA" id="ARBA00004651"/>
    </source>
</evidence>
<keyword evidence="7" id="KW-1133">Transmembrane helix</keyword>
<keyword evidence="5" id="KW-0547">Nucleotide-binding</keyword>
<dbReference type="PANTHER" id="PTHR43394">
    <property type="entry name" value="ATP-DEPENDENT PERMEASE MDL1, MITOCHONDRIAL"/>
    <property type="match status" value="1"/>
</dbReference>
<keyword evidence="8" id="KW-0472">Membrane</keyword>
<dbReference type="STRING" id="84029.CROST_30110"/>
<keyword evidence="6 9" id="KW-0067">ATP-binding</keyword>
<dbReference type="PROSITE" id="PS50893">
    <property type="entry name" value="ABC_TRANSPORTER_2"/>
    <property type="match status" value="1"/>
</dbReference>
<dbReference type="FunFam" id="1.20.1560.10:FF:000040">
    <property type="entry name" value="Multidrug ABC transporter ATP-binding protein"/>
    <property type="match status" value="1"/>
</dbReference>
<sequence length="584" mass="64548">MIRLLKRLKPFSLPLIVLLLLAFFQSMADLYLPTLMSDIVNNGISKVNSKGVVSPDVPYIWQTGGKMILVTGISMICAILVSFFASRITMGLTRNIRKELFTRIESYSMNEFDKIGTSSLITRTTNDITQIQNVVIMMLRMLITAPMMSIGGLILALQKDRKLTLVLAVAIPFLAIVIAVMGAIVVPFFKTMQKKVDKINLVLREGLTGIRVIRAFDRQEIEKERFEKANKDYTDLAIKANKIMAGLMPIMMFVMNLTSISIIWFGSKRIDAGSMQVGDMMAFTQYAMQIMISVLMVAVMFVLIPRAQASAVRINEVLDMKAEIEDPKNPEKSDEGKKGYIEFKNVSFSYPGAEEKALSGISFSAKPGETTAIIGGTGSGKSTLINLIPRFYEADGGEILVDGKEIKRMTQNELRTKIGFVPQKATLFSGDITSNIKFGSDNASVEDIRHAAEIAQATEFISNMKEGFDSEIAEGGSNVSGGQKQRLSIARALVKRPEIYIFDDSFSALDFKTDAKLRAALSKETKESTVIIVAQRVSTIMNADRIIVLDEGKVVGIGTHRELLNNCDVYHEIVASQLSEEEMA</sequence>
<evidence type="ECO:0000256" key="8">
    <source>
        <dbReference type="ARBA" id="ARBA00023136"/>
    </source>
</evidence>
<dbReference type="SMART" id="SM00382">
    <property type="entry name" value="AAA"/>
    <property type="match status" value="1"/>
</dbReference>
<dbReference type="InterPro" id="IPR036640">
    <property type="entry name" value="ABC1_TM_sf"/>
</dbReference>
<dbReference type="Pfam" id="PF00664">
    <property type="entry name" value="ABC_membrane"/>
    <property type="match status" value="1"/>
</dbReference>
<dbReference type="KEGG" id="crw:CROST_041850"/>
<dbReference type="InterPro" id="IPR003439">
    <property type="entry name" value="ABC_transporter-like_ATP-bd"/>
</dbReference>
<evidence type="ECO:0000256" key="4">
    <source>
        <dbReference type="ARBA" id="ARBA00022692"/>
    </source>
</evidence>
<dbReference type="SUPFAM" id="SSF90123">
    <property type="entry name" value="ABC transporter transmembrane region"/>
    <property type="match status" value="1"/>
</dbReference>
<dbReference type="Gene3D" id="3.40.50.300">
    <property type="entry name" value="P-loop containing nucleotide triphosphate hydrolases"/>
    <property type="match status" value="1"/>
</dbReference>
<evidence type="ECO:0000256" key="3">
    <source>
        <dbReference type="ARBA" id="ARBA00022475"/>
    </source>
</evidence>
<keyword evidence="10" id="KW-1185">Reference proteome</keyword>
<accession>A0A1S8L387</accession>
<dbReference type="PROSITE" id="PS50929">
    <property type="entry name" value="ABC_TM1F"/>
    <property type="match status" value="1"/>
</dbReference>
<evidence type="ECO:0000256" key="6">
    <source>
        <dbReference type="ARBA" id="ARBA00022840"/>
    </source>
</evidence>
<dbReference type="Pfam" id="PF00005">
    <property type="entry name" value="ABC_tran"/>
    <property type="match status" value="1"/>
</dbReference>
<dbReference type="PROSITE" id="PS00211">
    <property type="entry name" value="ABC_TRANSPORTER_1"/>
    <property type="match status" value="1"/>
</dbReference>
<dbReference type="CDD" id="cd18548">
    <property type="entry name" value="ABC_6TM_Tm287_like"/>
    <property type="match status" value="1"/>
</dbReference>
<evidence type="ECO:0000256" key="2">
    <source>
        <dbReference type="ARBA" id="ARBA00022448"/>
    </source>
</evidence>
<dbReference type="EMBL" id="CP096983">
    <property type="protein sequence ID" value="URZ13419.1"/>
    <property type="molecule type" value="Genomic_DNA"/>
</dbReference>
<dbReference type="InterPro" id="IPR011527">
    <property type="entry name" value="ABC1_TM_dom"/>
</dbReference>
<dbReference type="FunFam" id="3.40.50.300:FF:000854">
    <property type="entry name" value="Multidrug ABC transporter ATP-binding protein"/>
    <property type="match status" value="1"/>
</dbReference>
<evidence type="ECO:0000313" key="9">
    <source>
        <dbReference type="EMBL" id="URZ13419.1"/>
    </source>
</evidence>
<dbReference type="GO" id="GO:0005524">
    <property type="term" value="F:ATP binding"/>
    <property type="evidence" value="ECO:0007669"/>
    <property type="project" value="UniProtKB-KW"/>
</dbReference>
<keyword evidence="3" id="KW-1003">Cell membrane</keyword>
<keyword evidence="2" id="KW-0813">Transport</keyword>
<gene>
    <name evidence="9" type="ORF">CROST_041850</name>
</gene>
<dbReference type="InterPro" id="IPR027417">
    <property type="entry name" value="P-loop_NTPase"/>
</dbReference>
<dbReference type="InterPro" id="IPR003593">
    <property type="entry name" value="AAA+_ATPase"/>
</dbReference>
<keyword evidence="4" id="KW-0812">Transmembrane</keyword>